<evidence type="ECO:0000313" key="3">
    <source>
        <dbReference type="Proteomes" id="UP001281731"/>
    </source>
</evidence>
<reference evidence="2" key="1">
    <citation type="submission" date="2023-10" db="EMBL/GenBank/DDBJ databases">
        <title>Whole Genome based description of the genera Actinobaculum and Actinotignum reveals a complex phylogenetic relationship within the species included in the genus Actinotignum.</title>
        <authorList>
            <person name="Jensen C.S."/>
            <person name="Dargis R."/>
            <person name="Kemp M."/>
            <person name="Christensen J.J."/>
        </authorList>
    </citation>
    <scope>NUCLEOTIDE SEQUENCE</scope>
    <source>
        <strain evidence="2">SLA_B511</strain>
    </source>
</reference>
<organism evidence="2 3">
    <name type="scientific">Actinotignum urinale</name>
    <dbReference type="NCBI Taxonomy" id="190146"/>
    <lineage>
        <taxon>Bacteria</taxon>
        <taxon>Bacillati</taxon>
        <taxon>Actinomycetota</taxon>
        <taxon>Actinomycetes</taxon>
        <taxon>Actinomycetales</taxon>
        <taxon>Actinomycetaceae</taxon>
        <taxon>Actinotignum</taxon>
    </lineage>
</organism>
<dbReference type="SMART" id="SM00858">
    <property type="entry name" value="SAF"/>
    <property type="match status" value="1"/>
</dbReference>
<dbReference type="Proteomes" id="UP001281731">
    <property type="component" value="Unassembled WGS sequence"/>
</dbReference>
<dbReference type="EMBL" id="JAWNGC010000001">
    <property type="protein sequence ID" value="MDY5154234.1"/>
    <property type="molecule type" value="Genomic_DNA"/>
</dbReference>
<sequence length="222" mass="23453">MQKLRAFLWTYRAVLWLLCILAGLYVVISAFAPATPVMEKVVVAQRDIHAGSVLSEQDLREEHVPERLIPQGVVRDAQSIVGKTLAVNSVEGSALSKKHILSSEFLDSAPGGHTILPISVKDASFAGFLDTGTHLTLYSTPKNMPLGAENQAPAQSTILCSGAVLVGKGKESAHSGGLDTSTATILYVSIPTKDAQSVLTHATQNAVIALPSTTEKSSTEPP</sequence>
<evidence type="ECO:0000313" key="2">
    <source>
        <dbReference type="EMBL" id="MDY5154234.1"/>
    </source>
</evidence>
<dbReference type="Pfam" id="PF08666">
    <property type="entry name" value="SAF"/>
    <property type="match status" value="1"/>
</dbReference>
<feature type="domain" description="SAF" evidence="1">
    <location>
        <begin position="39"/>
        <end position="101"/>
    </location>
</feature>
<dbReference type="RefSeq" id="WP_022865916.1">
    <property type="nucleotide sequence ID" value="NZ_JAWNFT010000001.1"/>
</dbReference>
<comment type="caution">
    <text evidence="2">The sequence shown here is derived from an EMBL/GenBank/DDBJ whole genome shotgun (WGS) entry which is preliminary data.</text>
</comment>
<dbReference type="Gene3D" id="3.90.1210.10">
    <property type="entry name" value="Antifreeze-like/N-acetylneuraminic acid synthase C-terminal domain"/>
    <property type="match status" value="1"/>
</dbReference>
<dbReference type="AlphaFoldDB" id="A0AAW9HW14"/>
<gene>
    <name evidence="2" type="ORF">R6G80_00610</name>
</gene>
<dbReference type="InterPro" id="IPR013974">
    <property type="entry name" value="SAF"/>
</dbReference>
<accession>A0AAW9HW14</accession>
<name>A0AAW9HW14_9ACTO</name>
<dbReference type="CDD" id="cd11614">
    <property type="entry name" value="SAF_CpaB_FlgA_like"/>
    <property type="match status" value="1"/>
</dbReference>
<protein>
    <submittedName>
        <fullName evidence="2">SAF domain-containing protein</fullName>
    </submittedName>
</protein>
<proteinExistence type="predicted"/>
<evidence type="ECO:0000259" key="1">
    <source>
        <dbReference type="SMART" id="SM00858"/>
    </source>
</evidence>